<comment type="caution">
    <text evidence="2">The sequence shown here is derived from an EMBL/GenBank/DDBJ whole genome shotgun (WGS) entry which is preliminary data.</text>
</comment>
<dbReference type="AlphaFoldDB" id="A0AAD5N1U5"/>
<sequence length="105" mass="12108">MLPRSHVLTDKEQREEQRRKKLHPVSKFPGCKPKYYIFESWIATEREIHTVKPPDTISLTREDAFIYIAPKSIAVGGIYSQTEVEAMVNQLMFLCRMAGSGQHTN</sequence>
<accession>A0AAD5N1U5</accession>
<dbReference type="Proteomes" id="UP001196413">
    <property type="component" value="Unassembled WGS sequence"/>
</dbReference>
<keyword evidence="3" id="KW-1185">Reference proteome</keyword>
<feature type="compositionally biased region" description="Basic and acidic residues" evidence="1">
    <location>
        <begin position="7"/>
        <end position="18"/>
    </location>
</feature>
<dbReference type="EMBL" id="JAHQIW010002556">
    <property type="protein sequence ID" value="KAJ1355709.1"/>
    <property type="molecule type" value="Genomic_DNA"/>
</dbReference>
<protein>
    <submittedName>
        <fullName evidence="2">Uncharacterized protein</fullName>
    </submittedName>
</protein>
<evidence type="ECO:0000313" key="2">
    <source>
        <dbReference type="EMBL" id="KAJ1355709.1"/>
    </source>
</evidence>
<dbReference type="Pfam" id="PF24664">
    <property type="entry name" value="Monjiviricetes_fusion"/>
    <property type="match status" value="1"/>
</dbReference>
<organism evidence="2 3">
    <name type="scientific">Parelaphostrongylus tenuis</name>
    <name type="common">Meningeal worm</name>
    <dbReference type="NCBI Taxonomy" id="148309"/>
    <lineage>
        <taxon>Eukaryota</taxon>
        <taxon>Metazoa</taxon>
        <taxon>Ecdysozoa</taxon>
        <taxon>Nematoda</taxon>
        <taxon>Chromadorea</taxon>
        <taxon>Rhabditida</taxon>
        <taxon>Rhabditina</taxon>
        <taxon>Rhabditomorpha</taxon>
        <taxon>Strongyloidea</taxon>
        <taxon>Metastrongylidae</taxon>
        <taxon>Parelaphostrongylus</taxon>
    </lineage>
</organism>
<feature type="region of interest" description="Disordered" evidence="1">
    <location>
        <begin position="1"/>
        <end position="23"/>
    </location>
</feature>
<name>A0AAD5N1U5_PARTN</name>
<evidence type="ECO:0000256" key="1">
    <source>
        <dbReference type="SAM" id="MobiDB-lite"/>
    </source>
</evidence>
<evidence type="ECO:0000313" key="3">
    <source>
        <dbReference type="Proteomes" id="UP001196413"/>
    </source>
</evidence>
<proteinExistence type="predicted"/>
<gene>
    <name evidence="2" type="ORF">KIN20_013215</name>
</gene>
<reference evidence="2" key="1">
    <citation type="submission" date="2021-06" db="EMBL/GenBank/DDBJ databases">
        <title>Parelaphostrongylus tenuis whole genome reference sequence.</title>
        <authorList>
            <person name="Garwood T.J."/>
            <person name="Larsen P.A."/>
            <person name="Fountain-Jones N.M."/>
            <person name="Garbe J.R."/>
            <person name="Macchietto M.G."/>
            <person name="Kania S.A."/>
            <person name="Gerhold R.W."/>
            <person name="Richards J.E."/>
            <person name="Wolf T.M."/>
        </authorList>
    </citation>
    <scope>NUCLEOTIDE SEQUENCE</scope>
    <source>
        <strain evidence="2">MNPRO001-30</strain>
        <tissue evidence="2">Meninges</tissue>
    </source>
</reference>